<dbReference type="EMBL" id="CAJOBC010001448">
    <property type="protein sequence ID" value="CAF3678956.1"/>
    <property type="molecule type" value="Genomic_DNA"/>
</dbReference>
<dbReference type="OrthoDB" id="10184009at2759"/>
<evidence type="ECO:0000313" key="1">
    <source>
        <dbReference type="EMBL" id="CAF0895401.1"/>
    </source>
</evidence>
<evidence type="ECO:0000313" key="3">
    <source>
        <dbReference type="Proteomes" id="UP000663829"/>
    </source>
</evidence>
<comment type="caution">
    <text evidence="1">The sequence shown here is derived from an EMBL/GenBank/DDBJ whole genome shotgun (WGS) entry which is preliminary data.</text>
</comment>
<feature type="non-terminal residue" evidence="1">
    <location>
        <position position="90"/>
    </location>
</feature>
<dbReference type="EMBL" id="CAJNOQ010001446">
    <property type="protein sequence ID" value="CAF0895401.1"/>
    <property type="molecule type" value="Genomic_DNA"/>
</dbReference>
<dbReference type="Proteomes" id="UP000663829">
    <property type="component" value="Unassembled WGS sequence"/>
</dbReference>
<keyword evidence="3" id="KW-1185">Reference proteome</keyword>
<dbReference type="AlphaFoldDB" id="A0A813Z7H8"/>
<sequence length="90" mass="10192">MNHPLYFLAGSFVEGQGYAKQFAPNLDKLQDVDLMHVVGEIDSNNELIPIDANVPGYIYVRWNGAKLASLPYTFNDKQQCRLINGFVMKQ</sequence>
<protein>
    <submittedName>
        <fullName evidence="1">Uncharacterized protein</fullName>
    </submittedName>
</protein>
<reference evidence="1" key="1">
    <citation type="submission" date="2021-02" db="EMBL/GenBank/DDBJ databases">
        <authorList>
            <person name="Nowell W R."/>
        </authorList>
    </citation>
    <scope>NUCLEOTIDE SEQUENCE</scope>
</reference>
<gene>
    <name evidence="1" type="ORF">GPM918_LOCUS8347</name>
    <name evidence="2" type="ORF">SRO942_LOCUS8354</name>
</gene>
<dbReference type="Proteomes" id="UP000681722">
    <property type="component" value="Unassembled WGS sequence"/>
</dbReference>
<organism evidence="1 3">
    <name type="scientific">Didymodactylos carnosus</name>
    <dbReference type="NCBI Taxonomy" id="1234261"/>
    <lineage>
        <taxon>Eukaryota</taxon>
        <taxon>Metazoa</taxon>
        <taxon>Spiralia</taxon>
        <taxon>Gnathifera</taxon>
        <taxon>Rotifera</taxon>
        <taxon>Eurotatoria</taxon>
        <taxon>Bdelloidea</taxon>
        <taxon>Philodinida</taxon>
        <taxon>Philodinidae</taxon>
        <taxon>Didymodactylos</taxon>
    </lineage>
</organism>
<accession>A0A813Z7H8</accession>
<proteinExistence type="predicted"/>
<evidence type="ECO:0000313" key="2">
    <source>
        <dbReference type="EMBL" id="CAF3678956.1"/>
    </source>
</evidence>
<name>A0A813Z7H8_9BILA</name>